<dbReference type="InterPro" id="IPR008807">
    <property type="entry name" value="ROS_MUCR"/>
</dbReference>
<dbReference type="AlphaFoldDB" id="A0A7U7J0D8"/>
<comment type="caution">
    <text evidence="2">The sequence shown here is derived from an EMBL/GenBank/DDBJ whole genome shotgun (WGS) entry which is preliminary data.</text>
</comment>
<accession>A0A7U7J0D8</accession>
<dbReference type="RefSeq" id="WP_052348907.1">
    <property type="nucleotide sequence ID" value="NZ_CBLY010000002.1"/>
</dbReference>
<dbReference type="GO" id="GO:0006355">
    <property type="term" value="P:regulation of DNA-templated transcription"/>
    <property type="evidence" value="ECO:0007669"/>
    <property type="project" value="InterPro"/>
</dbReference>
<dbReference type="GO" id="GO:0003677">
    <property type="term" value="F:DNA binding"/>
    <property type="evidence" value="ECO:0007669"/>
    <property type="project" value="InterPro"/>
</dbReference>
<evidence type="ECO:0000313" key="2">
    <source>
        <dbReference type="EMBL" id="CDG33066.1"/>
    </source>
</evidence>
<dbReference type="InterPro" id="IPR041920">
    <property type="entry name" value="ROS/MUCR_sf"/>
</dbReference>
<protein>
    <submittedName>
        <fullName evidence="2">Transcriptional regulator</fullName>
    </submittedName>
</protein>
<comment type="similarity">
    <text evidence="1">Belongs to the ros/MucR family.</text>
</comment>
<dbReference type="Gene3D" id="1.10.10.1550">
    <property type="entry name" value="ROS/MUCR transcriptional regulator protein"/>
    <property type="match status" value="1"/>
</dbReference>
<dbReference type="GO" id="GO:0008270">
    <property type="term" value="F:zinc ion binding"/>
    <property type="evidence" value="ECO:0007669"/>
    <property type="project" value="InterPro"/>
</dbReference>
<dbReference type="Pfam" id="PF05443">
    <property type="entry name" value="ROS_MUCR"/>
    <property type="match status" value="1"/>
</dbReference>
<sequence length="236" mass="25879">MTSQPASTFIEKGIGRLLSRFQQEFSPSQTLSDIVGQAERLRGMTETLLGLSHHYPDRAGAVLNVLSGLADVGIIHDMASAADEIAIIARKMEAGLASEKREGSHSFAGFSALAAQHEGHGVNGFGGHFVQGMSPEVKEKPGQWIASRDEPYCAPEESIFSDEIICLHCGGAFSMLKRHIERQHRQSPDGYRVYWGLSPDYPMACESYSAMKKLEASRTGLGHYDRKKKGRSRIKA</sequence>
<organism evidence="2 3">
    <name type="scientific">Parasaccharibacter apium</name>
    <dbReference type="NCBI Taxonomy" id="1510841"/>
    <lineage>
        <taxon>Bacteria</taxon>
        <taxon>Pseudomonadati</taxon>
        <taxon>Pseudomonadota</taxon>
        <taxon>Alphaproteobacteria</taxon>
        <taxon>Acetobacterales</taxon>
        <taxon>Acetobacteraceae</taxon>
        <taxon>Parasaccharibacter</taxon>
    </lineage>
</organism>
<reference evidence="2 3" key="1">
    <citation type="journal article" date="2014" name="Genome Biol. Evol.">
        <title>Acetic acid bacteria genomes reveal functional traits for adaptation to life in insect guts.</title>
        <authorList>
            <person name="Chouaia B."/>
            <person name="Gaiarsa S."/>
            <person name="Crotti E."/>
            <person name="Comandatore F."/>
            <person name="Degli Esposti M."/>
            <person name="Ricci I."/>
            <person name="Alma A."/>
            <person name="Favia G."/>
            <person name="Bandi C."/>
            <person name="Daffonchio D."/>
        </authorList>
    </citation>
    <scope>NUCLEOTIDE SEQUENCE [LARGE SCALE GENOMIC DNA]</scope>
    <source>
        <strain evidence="3">AM169</strain>
    </source>
</reference>
<gene>
    <name evidence="2" type="ORF">SACS_0328</name>
</gene>
<name>A0A7U7J0D8_9PROT</name>
<dbReference type="EMBL" id="CBLY010000002">
    <property type="protein sequence ID" value="CDG33066.1"/>
    <property type="molecule type" value="Genomic_DNA"/>
</dbReference>
<reference evidence="2 3" key="2">
    <citation type="journal article" date="2014" name="PLoS ONE">
        <title>Evolution of mitochondria reconstructed from the energy metabolism of living bacteria.</title>
        <authorList>
            <person name="Degli Esposti M."/>
            <person name="Chouaia B."/>
            <person name="Comandatore F."/>
            <person name="Crotti E."/>
            <person name="Sassera D."/>
            <person name="Lievens P.M."/>
            <person name="Daffonchio D."/>
            <person name="Bandi C."/>
        </authorList>
    </citation>
    <scope>NUCLEOTIDE SEQUENCE [LARGE SCALE GENOMIC DNA]</scope>
    <source>
        <strain evidence="3">AM169</strain>
    </source>
</reference>
<evidence type="ECO:0000313" key="3">
    <source>
        <dbReference type="Proteomes" id="UP000027590"/>
    </source>
</evidence>
<proteinExistence type="inferred from homology"/>
<dbReference type="Proteomes" id="UP000027590">
    <property type="component" value="Unassembled WGS sequence"/>
</dbReference>
<evidence type="ECO:0000256" key="1">
    <source>
        <dbReference type="ARBA" id="ARBA00007031"/>
    </source>
</evidence>